<dbReference type="PANTHER" id="PTHR23245:SF36">
    <property type="entry name" value="TRNA (GUANINE(37)-N1)-METHYLTRANSFERASE"/>
    <property type="match status" value="1"/>
</dbReference>
<evidence type="ECO:0000256" key="3">
    <source>
        <dbReference type="ARBA" id="ARBA00022603"/>
    </source>
</evidence>
<dbReference type="Pfam" id="PF25133">
    <property type="entry name" value="TYW2_N_2"/>
    <property type="match status" value="1"/>
</dbReference>
<comment type="similarity">
    <text evidence="11">Belongs to the TRM5 / TYW2 family.</text>
</comment>
<evidence type="ECO:0000256" key="4">
    <source>
        <dbReference type="ARBA" id="ARBA00022679"/>
    </source>
</evidence>
<comment type="subcellular location">
    <subcellularLocation>
        <location evidence="11">Mitochondrion matrix</location>
    </subcellularLocation>
    <subcellularLocation>
        <location evidence="11">Nucleus</location>
    </subcellularLocation>
    <subcellularLocation>
        <location evidence="11">Cytoplasm</location>
    </subcellularLocation>
    <text evidence="11">Predominantly in the mitochondria and in the nucleus.</text>
</comment>
<keyword evidence="8 11" id="KW-0539">Nucleus</keyword>
<accession>A0AAJ7WBN3</accession>
<organism evidence="14 15">
    <name type="scientific">Ceratina calcarata</name>
    <dbReference type="NCBI Taxonomy" id="156304"/>
    <lineage>
        <taxon>Eukaryota</taxon>
        <taxon>Metazoa</taxon>
        <taxon>Ecdysozoa</taxon>
        <taxon>Arthropoda</taxon>
        <taxon>Hexapoda</taxon>
        <taxon>Insecta</taxon>
        <taxon>Pterygota</taxon>
        <taxon>Neoptera</taxon>
        <taxon>Endopterygota</taxon>
        <taxon>Hymenoptera</taxon>
        <taxon>Apocrita</taxon>
        <taxon>Aculeata</taxon>
        <taxon>Apoidea</taxon>
        <taxon>Anthophila</taxon>
        <taxon>Apidae</taxon>
        <taxon>Ceratina</taxon>
        <taxon>Zadontomerus</taxon>
    </lineage>
</organism>
<dbReference type="GO" id="GO:0002939">
    <property type="term" value="P:tRNA N1-guanine methylation"/>
    <property type="evidence" value="ECO:0007669"/>
    <property type="project" value="TreeGrafter"/>
</dbReference>
<keyword evidence="6 11" id="KW-0819">tRNA processing</keyword>
<evidence type="ECO:0000256" key="1">
    <source>
        <dbReference type="ARBA" id="ARBA00009775"/>
    </source>
</evidence>
<dbReference type="GO" id="GO:0052906">
    <property type="term" value="F:tRNA (guanine(37)-N1)-methyltransferase activity"/>
    <property type="evidence" value="ECO:0007669"/>
    <property type="project" value="UniProtKB-UniRule"/>
</dbReference>
<dbReference type="InterPro" id="IPR056744">
    <property type="entry name" value="TRM5/TYW2-like_N"/>
</dbReference>
<dbReference type="InterPro" id="IPR029063">
    <property type="entry name" value="SAM-dependent_MTases_sf"/>
</dbReference>
<dbReference type="Proteomes" id="UP000694925">
    <property type="component" value="Unplaced"/>
</dbReference>
<dbReference type="EC" id="2.1.1.228" evidence="11"/>
<feature type="domain" description="SAM-dependent methyltransferase TRM5/TYW2-type" evidence="13">
    <location>
        <begin position="154"/>
        <end position="429"/>
    </location>
</feature>
<evidence type="ECO:0000256" key="2">
    <source>
        <dbReference type="ARBA" id="ARBA00022490"/>
    </source>
</evidence>
<evidence type="ECO:0000256" key="6">
    <source>
        <dbReference type="ARBA" id="ARBA00022694"/>
    </source>
</evidence>
<name>A0AAJ7WBN3_9HYME</name>
<dbReference type="Pfam" id="PF02475">
    <property type="entry name" value="TRM5-TYW2_MTfase"/>
    <property type="match status" value="1"/>
</dbReference>
<proteinExistence type="inferred from homology"/>
<gene>
    <name evidence="15" type="primary">LOC108626240</name>
</gene>
<keyword evidence="2 11" id="KW-0963">Cytoplasm</keyword>
<feature type="binding site" evidence="11">
    <location>
        <position position="339"/>
    </location>
    <ligand>
        <name>S-adenosyl-L-methionine</name>
        <dbReference type="ChEBI" id="CHEBI:59789"/>
    </ligand>
</feature>
<dbReference type="SUPFAM" id="SSF53335">
    <property type="entry name" value="S-adenosyl-L-methionine-dependent methyltransferases"/>
    <property type="match status" value="1"/>
</dbReference>
<dbReference type="InterPro" id="IPR056743">
    <property type="entry name" value="TRM5-TYW2-like_MTfase"/>
</dbReference>
<comment type="catalytic activity">
    <reaction evidence="10 11">
        <text>guanosine(37) in tRNA + S-adenosyl-L-methionine = N(1)-methylguanosine(37) in tRNA + S-adenosyl-L-homocysteine + H(+)</text>
        <dbReference type="Rhea" id="RHEA:36899"/>
        <dbReference type="Rhea" id="RHEA-COMP:10145"/>
        <dbReference type="Rhea" id="RHEA-COMP:10147"/>
        <dbReference type="ChEBI" id="CHEBI:15378"/>
        <dbReference type="ChEBI" id="CHEBI:57856"/>
        <dbReference type="ChEBI" id="CHEBI:59789"/>
        <dbReference type="ChEBI" id="CHEBI:73542"/>
        <dbReference type="ChEBI" id="CHEBI:74269"/>
        <dbReference type="EC" id="2.1.1.228"/>
    </reaction>
</comment>
<comment type="function">
    <text evidence="9">Involved in mitochondrial tRNA methylation. Specifically methylates the N1 position of guanosine-37 in various tRNAs. Methylation is not dependent on the nature of the nucleoside 5' of the target nucleoside. This is the first step in the biosynthesis of wybutosine (yW), a modified base adjacent to the anticodon of tRNAs and required for accurate decoding.</text>
</comment>
<dbReference type="RefSeq" id="XP_026670448.1">
    <property type="nucleotide sequence ID" value="XM_026814647.1"/>
</dbReference>
<evidence type="ECO:0000256" key="5">
    <source>
        <dbReference type="ARBA" id="ARBA00022691"/>
    </source>
</evidence>
<keyword evidence="5 11" id="KW-0949">S-adenosyl-L-methionine</keyword>
<comment type="function">
    <text evidence="11">Specifically methylates the N1 position of guanosine-37 in various cytoplasmic and mitochondrial tRNAs. Methylation is not dependent on the nature of the nucleoside 5' of the target nucleoside. This is the first step in the biosynthesis of wybutosine (yW), a modified base adjacent to the anticodon of tRNAs and required for accurate decoding.</text>
</comment>
<feature type="binding site" evidence="11">
    <location>
        <begin position="309"/>
        <end position="310"/>
    </location>
    <ligand>
        <name>S-adenosyl-L-methionine</name>
        <dbReference type="ChEBI" id="CHEBI:59789"/>
    </ligand>
</feature>
<dbReference type="InterPro" id="IPR030382">
    <property type="entry name" value="MeTrfase_TRM5/TYW2"/>
</dbReference>
<dbReference type="AlphaFoldDB" id="A0AAJ7WBN3"/>
<feature type="region of interest" description="Disordered" evidence="12">
    <location>
        <begin position="458"/>
        <end position="482"/>
    </location>
</feature>
<feature type="binding site" evidence="11">
    <location>
        <position position="243"/>
    </location>
    <ligand>
        <name>S-adenosyl-L-methionine</name>
        <dbReference type="ChEBI" id="CHEBI:59789"/>
    </ligand>
</feature>
<dbReference type="HAMAP" id="MF_03152">
    <property type="entry name" value="TRM5"/>
    <property type="match status" value="1"/>
</dbReference>
<protein>
    <recommendedName>
        <fullName evidence="11">tRNA (guanine(37)-N1)-methyltransferase</fullName>
        <ecNumber evidence="11">2.1.1.228</ecNumber>
    </recommendedName>
    <alternativeName>
        <fullName evidence="11">M1G-methyltransferase</fullName>
    </alternativeName>
    <alternativeName>
        <fullName evidence="11">tRNA [GM37] methyltransferase</fullName>
    </alternativeName>
    <alternativeName>
        <fullName evidence="11">tRNA methyltransferase 5 homolog</fullName>
    </alternativeName>
</protein>
<dbReference type="GO" id="GO:0005759">
    <property type="term" value="C:mitochondrial matrix"/>
    <property type="evidence" value="ECO:0007669"/>
    <property type="project" value="UniProtKB-SubCell"/>
</dbReference>
<dbReference type="PROSITE" id="PS51684">
    <property type="entry name" value="SAM_MT_TRM5_TYW2"/>
    <property type="match status" value="1"/>
</dbReference>
<dbReference type="FunFam" id="3.30.300.110:FF:000001">
    <property type="entry name" value="tRNA (guanine(37)-N1)-methyltransferase"/>
    <property type="match status" value="1"/>
</dbReference>
<comment type="subunit">
    <text evidence="11">Monomer.</text>
</comment>
<dbReference type="Gene3D" id="3.30.300.110">
    <property type="entry name" value="Met-10+ protein-like domains"/>
    <property type="match status" value="1"/>
</dbReference>
<evidence type="ECO:0000259" key="13">
    <source>
        <dbReference type="PROSITE" id="PS51684"/>
    </source>
</evidence>
<sequence length="482" mass="55615">MIVSGRLNEITRRFLRAQYCSYAKMTSLLVPPESVRGMTRLDRDAFTKTVELPYLRFHDIKPSEILPIMKKYLFKSRRFKPVQNADDKTVIYLDPNLITSLDDLGASIKKQLLEMYEQFEEFGTAKVTLTYDNWQPHDMLRAILPEEIEVPTSFSLIGHIVHLNLRDAHLPYKNIIGEVYLDTVPSARTVVNKTNAIDTTFRNFTMEILAGDKDTVTTVKEHGFTYELDFSQVYWNTRLSTEHHNLVMLMKPKDVLYDVFAGIGPFAVPAARKGVKVFANDLNPESYKWLQRNMIINKVKNNVKCFNMDGREFLTTVFKDDLLNRRANNEIGTEHIVMNLPAVAVDFLDVFFESFNRDEIKRICLRSPIVHLYCFVKANKGQDACKLGQELVERKLGSMLNSDCLFELRHVRNVSTSVEMIRVSFRLHENILKGEEPAMKKLKVDNNFDVIVRDNVPENDGQEEEYAEKTAEQECVQSSESS</sequence>
<keyword evidence="7 11" id="KW-0496">Mitochondrion</keyword>
<evidence type="ECO:0000256" key="9">
    <source>
        <dbReference type="ARBA" id="ARBA00045951"/>
    </source>
</evidence>
<keyword evidence="14" id="KW-1185">Reference proteome</keyword>
<evidence type="ECO:0000256" key="12">
    <source>
        <dbReference type="SAM" id="MobiDB-lite"/>
    </source>
</evidence>
<evidence type="ECO:0000256" key="7">
    <source>
        <dbReference type="ARBA" id="ARBA00023128"/>
    </source>
</evidence>
<feature type="binding site" evidence="11">
    <location>
        <begin position="281"/>
        <end position="282"/>
    </location>
    <ligand>
        <name>S-adenosyl-L-methionine</name>
        <dbReference type="ChEBI" id="CHEBI:59789"/>
    </ligand>
</feature>
<dbReference type="GO" id="GO:0005634">
    <property type="term" value="C:nucleus"/>
    <property type="evidence" value="ECO:0007669"/>
    <property type="project" value="UniProtKB-SubCell"/>
</dbReference>
<evidence type="ECO:0000313" key="14">
    <source>
        <dbReference type="Proteomes" id="UP000694925"/>
    </source>
</evidence>
<evidence type="ECO:0000256" key="11">
    <source>
        <dbReference type="HAMAP-Rule" id="MF_03152"/>
    </source>
</evidence>
<dbReference type="GO" id="GO:0070901">
    <property type="term" value="P:mitochondrial tRNA methylation"/>
    <property type="evidence" value="ECO:0007669"/>
    <property type="project" value="UniProtKB-ARBA"/>
</dbReference>
<evidence type="ECO:0000313" key="15">
    <source>
        <dbReference type="RefSeq" id="XP_026670448.1"/>
    </source>
</evidence>
<comment type="similarity">
    <text evidence="1">Belongs to the class I-like SAM-binding methyltransferase superfamily. TRM5/TYW2 family.</text>
</comment>
<dbReference type="InterPro" id="IPR025792">
    <property type="entry name" value="tRNA_Gua_MeTrfase_euk"/>
</dbReference>
<evidence type="ECO:0000256" key="8">
    <source>
        <dbReference type="ARBA" id="ARBA00023242"/>
    </source>
</evidence>
<keyword evidence="4 11" id="KW-0808">Transferase</keyword>
<reference evidence="15" key="1">
    <citation type="submission" date="2025-08" db="UniProtKB">
        <authorList>
            <consortium name="RefSeq"/>
        </authorList>
    </citation>
    <scope>IDENTIFICATION</scope>
    <source>
        <tissue evidence="15">Whole body</tissue>
    </source>
</reference>
<keyword evidence="3 11" id="KW-0489">Methyltransferase</keyword>
<dbReference type="GeneID" id="108626240"/>
<evidence type="ECO:0000256" key="10">
    <source>
        <dbReference type="ARBA" id="ARBA00047783"/>
    </source>
</evidence>
<dbReference type="Gene3D" id="3.40.50.150">
    <property type="entry name" value="Vaccinia Virus protein VP39"/>
    <property type="match status" value="1"/>
</dbReference>
<dbReference type="CDD" id="cd02440">
    <property type="entry name" value="AdoMet_MTases"/>
    <property type="match status" value="1"/>
</dbReference>
<dbReference type="PANTHER" id="PTHR23245">
    <property type="entry name" value="TRNA METHYLTRANSFERASE"/>
    <property type="match status" value="1"/>
</dbReference>